<dbReference type="Proteomes" id="UP000324222">
    <property type="component" value="Unassembled WGS sequence"/>
</dbReference>
<gene>
    <name evidence="2" type="ORF">E2C01_073175</name>
</gene>
<dbReference type="EMBL" id="VSRR010049083">
    <property type="protein sequence ID" value="MPC78680.1"/>
    <property type="molecule type" value="Genomic_DNA"/>
</dbReference>
<organism evidence="2 3">
    <name type="scientific">Portunus trituberculatus</name>
    <name type="common">Swimming crab</name>
    <name type="synonym">Neptunus trituberculatus</name>
    <dbReference type="NCBI Taxonomy" id="210409"/>
    <lineage>
        <taxon>Eukaryota</taxon>
        <taxon>Metazoa</taxon>
        <taxon>Ecdysozoa</taxon>
        <taxon>Arthropoda</taxon>
        <taxon>Crustacea</taxon>
        <taxon>Multicrustacea</taxon>
        <taxon>Malacostraca</taxon>
        <taxon>Eumalacostraca</taxon>
        <taxon>Eucarida</taxon>
        <taxon>Decapoda</taxon>
        <taxon>Pleocyemata</taxon>
        <taxon>Brachyura</taxon>
        <taxon>Eubrachyura</taxon>
        <taxon>Portunoidea</taxon>
        <taxon>Portunidae</taxon>
        <taxon>Portuninae</taxon>
        <taxon>Portunus</taxon>
    </lineage>
</organism>
<keyword evidence="3" id="KW-1185">Reference proteome</keyword>
<dbReference type="AlphaFoldDB" id="A0A5B7I252"/>
<name>A0A5B7I252_PORTR</name>
<reference evidence="2 3" key="1">
    <citation type="submission" date="2019-05" db="EMBL/GenBank/DDBJ databases">
        <title>Another draft genome of Portunus trituberculatus and its Hox gene families provides insights of decapod evolution.</title>
        <authorList>
            <person name="Jeong J.-H."/>
            <person name="Song I."/>
            <person name="Kim S."/>
            <person name="Choi T."/>
            <person name="Kim D."/>
            <person name="Ryu S."/>
            <person name="Kim W."/>
        </authorList>
    </citation>
    <scope>NUCLEOTIDE SEQUENCE [LARGE SCALE GENOMIC DNA]</scope>
    <source>
        <tissue evidence="2">Muscle</tissue>
    </source>
</reference>
<evidence type="ECO:0000313" key="2">
    <source>
        <dbReference type="EMBL" id="MPC78680.1"/>
    </source>
</evidence>
<accession>A0A5B7I252</accession>
<comment type="caution">
    <text evidence="2">The sequence shown here is derived from an EMBL/GenBank/DDBJ whole genome shotgun (WGS) entry which is preliminary data.</text>
</comment>
<evidence type="ECO:0000313" key="3">
    <source>
        <dbReference type="Proteomes" id="UP000324222"/>
    </source>
</evidence>
<feature type="region of interest" description="Disordered" evidence="1">
    <location>
        <begin position="83"/>
        <end position="102"/>
    </location>
</feature>
<evidence type="ECO:0000256" key="1">
    <source>
        <dbReference type="SAM" id="MobiDB-lite"/>
    </source>
</evidence>
<proteinExistence type="predicted"/>
<sequence length="115" mass="12377">MKHPRPRISPNHPQGLGCLRFCPLLPHYPHKNSLAATRDSLTQRDALTISPVECWLRKVFSPPRGSQGGVARSEQLWLGRGAPVHCGPQHHQAKGGSPAPTCLAPGTHGASWGSL</sequence>
<protein>
    <submittedName>
        <fullName evidence="2">Uncharacterized protein</fullName>
    </submittedName>
</protein>